<keyword evidence="2" id="KW-0418">Kinase</keyword>
<evidence type="ECO:0000256" key="1">
    <source>
        <dbReference type="SAM" id="MobiDB-lite"/>
    </source>
</evidence>
<dbReference type="AlphaFoldDB" id="A0A2Z7B8C7"/>
<feature type="compositionally biased region" description="Basic residues" evidence="1">
    <location>
        <begin position="235"/>
        <end position="246"/>
    </location>
</feature>
<sequence>MVNLALKVNPNCEAASKNDIISERCTGLVRVIAAKTQLMCLAWLNTAKASPVSFHPISPLINSTNHIPHILSTFRDFILEIKSQSAQSKQITAQTENQQDTDITQGRVRYSKEDEATLSISMFPMLRDSSQTSSKLTPAQLSLLKYAVNSNWHDKRSARTLSCYSAQNIQLDSKLKAQLIMNHSNKLPNQIALLSSQEPKDRLISTSPSKIPIPLGQRQHRPGYIQTFLNSSGAQRKRNSRSRGRSWHQLNAEPISVPKKRSRNLIWEDFKGYRTTGMSPTPSHKTYQHNSELSHGII</sequence>
<evidence type="ECO:0000313" key="2">
    <source>
        <dbReference type="EMBL" id="KZV30188.1"/>
    </source>
</evidence>
<evidence type="ECO:0000313" key="3">
    <source>
        <dbReference type="Proteomes" id="UP000250235"/>
    </source>
</evidence>
<dbReference type="GO" id="GO:0016301">
    <property type="term" value="F:kinase activity"/>
    <property type="evidence" value="ECO:0007669"/>
    <property type="project" value="UniProtKB-KW"/>
</dbReference>
<reference evidence="2 3" key="1">
    <citation type="journal article" date="2015" name="Proc. Natl. Acad. Sci. U.S.A.">
        <title>The resurrection genome of Boea hygrometrica: A blueprint for survival of dehydration.</title>
        <authorList>
            <person name="Xiao L."/>
            <person name="Yang G."/>
            <person name="Zhang L."/>
            <person name="Yang X."/>
            <person name="Zhao S."/>
            <person name="Ji Z."/>
            <person name="Zhou Q."/>
            <person name="Hu M."/>
            <person name="Wang Y."/>
            <person name="Chen M."/>
            <person name="Xu Y."/>
            <person name="Jin H."/>
            <person name="Xiao X."/>
            <person name="Hu G."/>
            <person name="Bao F."/>
            <person name="Hu Y."/>
            <person name="Wan P."/>
            <person name="Li L."/>
            <person name="Deng X."/>
            <person name="Kuang T."/>
            <person name="Xiang C."/>
            <person name="Zhu J.K."/>
            <person name="Oliver M.J."/>
            <person name="He Y."/>
        </authorList>
    </citation>
    <scope>NUCLEOTIDE SEQUENCE [LARGE SCALE GENOMIC DNA]</scope>
    <source>
        <strain evidence="3">cv. XS01</strain>
    </source>
</reference>
<name>A0A2Z7B8C7_9LAMI</name>
<organism evidence="2 3">
    <name type="scientific">Dorcoceras hygrometricum</name>
    <dbReference type="NCBI Taxonomy" id="472368"/>
    <lineage>
        <taxon>Eukaryota</taxon>
        <taxon>Viridiplantae</taxon>
        <taxon>Streptophyta</taxon>
        <taxon>Embryophyta</taxon>
        <taxon>Tracheophyta</taxon>
        <taxon>Spermatophyta</taxon>
        <taxon>Magnoliopsida</taxon>
        <taxon>eudicotyledons</taxon>
        <taxon>Gunneridae</taxon>
        <taxon>Pentapetalae</taxon>
        <taxon>asterids</taxon>
        <taxon>lamiids</taxon>
        <taxon>Lamiales</taxon>
        <taxon>Gesneriaceae</taxon>
        <taxon>Didymocarpoideae</taxon>
        <taxon>Trichosporeae</taxon>
        <taxon>Loxocarpinae</taxon>
        <taxon>Dorcoceras</taxon>
    </lineage>
</organism>
<dbReference type="Proteomes" id="UP000250235">
    <property type="component" value="Unassembled WGS sequence"/>
</dbReference>
<keyword evidence="2" id="KW-0675">Receptor</keyword>
<accession>A0A2Z7B8C7</accession>
<gene>
    <name evidence="2" type="ORF">F511_04227</name>
</gene>
<feature type="region of interest" description="Disordered" evidence="1">
    <location>
        <begin position="277"/>
        <end position="298"/>
    </location>
</feature>
<protein>
    <submittedName>
        <fullName evidence="2">S-locus receptor kinase</fullName>
    </submittedName>
</protein>
<keyword evidence="2" id="KW-0808">Transferase</keyword>
<keyword evidence="3" id="KW-1185">Reference proteome</keyword>
<feature type="region of interest" description="Disordered" evidence="1">
    <location>
        <begin position="232"/>
        <end position="255"/>
    </location>
</feature>
<dbReference type="EMBL" id="KV008482">
    <property type="protein sequence ID" value="KZV30188.1"/>
    <property type="molecule type" value="Genomic_DNA"/>
</dbReference>
<proteinExistence type="predicted"/>